<dbReference type="Proteomes" id="UP000219167">
    <property type="component" value="Unassembled WGS sequence"/>
</dbReference>
<protein>
    <submittedName>
        <fullName evidence="1">Uncharacterized protein</fullName>
    </submittedName>
</protein>
<dbReference type="AlphaFoldDB" id="A0A285UXL8"/>
<reference evidence="1 2" key="1">
    <citation type="submission" date="2017-08" db="EMBL/GenBank/DDBJ databases">
        <authorList>
            <person name="de Groot N.N."/>
        </authorList>
    </citation>
    <scope>NUCLEOTIDE SEQUENCE [LARGE SCALE GENOMIC DNA]</scope>
    <source>
        <strain evidence="1 2">JC85</strain>
    </source>
</reference>
<dbReference type="RefSeq" id="WP_097142746.1">
    <property type="nucleotide sequence ID" value="NZ_OBQD01000023.1"/>
</dbReference>
<accession>A0A285UXL8</accession>
<evidence type="ECO:0000313" key="2">
    <source>
        <dbReference type="Proteomes" id="UP000219167"/>
    </source>
</evidence>
<sequence>MPRFFRNRAITVKTETVYGTDAAPTGAANAMQMTNVVFNPSVGEEVNRDLVVPYMGHQGVVLVGTYATLAGEVEIAGSGTAGDAPNYGPLLRCCGLAEVVTAGTDVVYTPVSSGQESVSVHFNADGVRHVLLGARGTMSMNLTPKQIPRFAFTLTGLLGTISDTALPTIDLSGFIKPVVVSKANTTFSLHGLAGACEGVTMDLGNQIEPRFLIGHESIQQVDRQMTGSAIMEAVALSAKNWFEIAHTHATGALAAVHGTAPGNIVEFAAPAVQIGRPTMGETQRILNNTLPLMFTTSAGNDEFTITVK</sequence>
<dbReference type="OrthoDB" id="7325655at2"/>
<name>A0A285UXL8_9HYPH</name>
<organism evidence="1 2">
    <name type="scientific">Rhizobium subbaraonis</name>
    <dbReference type="NCBI Taxonomy" id="908946"/>
    <lineage>
        <taxon>Bacteria</taxon>
        <taxon>Pseudomonadati</taxon>
        <taxon>Pseudomonadota</taxon>
        <taxon>Alphaproteobacteria</taxon>
        <taxon>Hyphomicrobiales</taxon>
        <taxon>Rhizobiaceae</taxon>
        <taxon>Rhizobium/Agrobacterium group</taxon>
        <taxon>Rhizobium</taxon>
    </lineage>
</organism>
<dbReference type="InterPro" id="IPR044000">
    <property type="entry name" value="Phage_tube_2"/>
</dbReference>
<keyword evidence="2" id="KW-1185">Reference proteome</keyword>
<evidence type="ECO:0000313" key="1">
    <source>
        <dbReference type="EMBL" id="SOC46665.1"/>
    </source>
</evidence>
<proteinExistence type="predicted"/>
<gene>
    <name evidence="1" type="ORF">SAMN05892877_12383</name>
</gene>
<dbReference type="Pfam" id="PF18906">
    <property type="entry name" value="Phage_tube_2"/>
    <property type="match status" value="1"/>
</dbReference>
<dbReference type="EMBL" id="OBQD01000023">
    <property type="protein sequence ID" value="SOC46665.1"/>
    <property type="molecule type" value="Genomic_DNA"/>
</dbReference>